<evidence type="ECO:0000313" key="4">
    <source>
        <dbReference type="EMBL" id="KAF7328482.1"/>
    </source>
</evidence>
<evidence type="ECO:0000256" key="1">
    <source>
        <dbReference type="ARBA" id="ARBA00022801"/>
    </source>
</evidence>
<name>A0A8H6U401_9AGAR</name>
<feature type="domain" description="Alpha/beta hydrolase fold-3" evidence="2">
    <location>
        <begin position="69"/>
        <end position="274"/>
    </location>
</feature>
<dbReference type="SUPFAM" id="SSF53474">
    <property type="entry name" value="alpha/beta-Hydrolases"/>
    <property type="match status" value="2"/>
</dbReference>
<dbReference type="GO" id="GO:0016787">
    <property type="term" value="F:hydrolase activity"/>
    <property type="evidence" value="ECO:0007669"/>
    <property type="project" value="UniProtKB-KW"/>
</dbReference>
<dbReference type="PANTHER" id="PTHR48081:SF33">
    <property type="entry name" value="KYNURENINE FORMAMIDASE"/>
    <property type="match status" value="1"/>
</dbReference>
<dbReference type="OrthoDB" id="433474at2759"/>
<dbReference type="Pfam" id="PF20434">
    <property type="entry name" value="BD-FAE"/>
    <property type="match status" value="1"/>
</dbReference>
<organism evidence="4 5">
    <name type="scientific">Mycena venus</name>
    <dbReference type="NCBI Taxonomy" id="2733690"/>
    <lineage>
        <taxon>Eukaryota</taxon>
        <taxon>Fungi</taxon>
        <taxon>Dikarya</taxon>
        <taxon>Basidiomycota</taxon>
        <taxon>Agaricomycotina</taxon>
        <taxon>Agaricomycetes</taxon>
        <taxon>Agaricomycetidae</taxon>
        <taxon>Agaricales</taxon>
        <taxon>Marasmiineae</taxon>
        <taxon>Mycenaceae</taxon>
        <taxon>Mycena</taxon>
    </lineage>
</organism>
<accession>A0A8H6U401</accession>
<gene>
    <name evidence="4" type="ORF">MVEN_02535100</name>
</gene>
<dbReference type="AlphaFoldDB" id="A0A8H6U401"/>
<keyword evidence="1" id="KW-0378">Hydrolase</keyword>
<evidence type="ECO:0000313" key="5">
    <source>
        <dbReference type="Proteomes" id="UP000620124"/>
    </source>
</evidence>
<dbReference type="InterPro" id="IPR029058">
    <property type="entry name" value="AB_hydrolase_fold"/>
</dbReference>
<evidence type="ECO:0000259" key="2">
    <source>
        <dbReference type="Pfam" id="PF07859"/>
    </source>
</evidence>
<evidence type="ECO:0000259" key="3">
    <source>
        <dbReference type="Pfam" id="PF20434"/>
    </source>
</evidence>
<dbReference type="InterPro" id="IPR050300">
    <property type="entry name" value="GDXG_lipolytic_enzyme"/>
</dbReference>
<dbReference type="InterPro" id="IPR013094">
    <property type="entry name" value="AB_hydrolase_3"/>
</dbReference>
<dbReference type="PANTHER" id="PTHR48081">
    <property type="entry name" value="AB HYDROLASE SUPERFAMILY PROTEIN C4A8.06C"/>
    <property type="match status" value="1"/>
</dbReference>
<dbReference type="InterPro" id="IPR049492">
    <property type="entry name" value="BD-FAE-like_dom"/>
</dbReference>
<dbReference type="Gene3D" id="3.40.50.1820">
    <property type="entry name" value="alpha/beta hydrolase"/>
    <property type="match status" value="2"/>
</dbReference>
<reference evidence="4" key="1">
    <citation type="submission" date="2020-05" db="EMBL/GenBank/DDBJ databases">
        <title>Mycena genomes resolve the evolution of fungal bioluminescence.</title>
        <authorList>
            <person name="Tsai I.J."/>
        </authorList>
    </citation>
    <scope>NUCLEOTIDE SEQUENCE</scope>
    <source>
        <strain evidence="4">CCC161011</strain>
    </source>
</reference>
<comment type="caution">
    <text evidence="4">The sequence shown here is derived from an EMBL/GenBank/DDBJ whole genome shotgun (WGS) entry which is preliminary data.</text>
</comment>
<proteinExistence type="predicted"/>
<feature type="domain" description="BD-FAE-like" evidence="3">
    <location>
        <begin position="382"/>
        <end position="494"/>
    </location>
</feature>
<dbReference type="Proteomes" id="UP000620124">
    <property type="component" value="Unassembled WGS sequence"/>
</dbReference>
<keyword evidence="5" id="KW-1185">Reference proteome</keyword>
<protein>
    <submittedName>
        <fullName evidence="4">Esterase lipase thioesterase family protein</fullName>
    </submittedName>
</protein>
<dbReference type="EMBL" id="JACAZI010000035">
    <property type="protein sequence ID" value="KAF7328482.1"/>
    <property type="molecule type" value="Genomic_DNA"/>
</dbReference>
<sequence length="554" mass="60454">MEVIAQLGTSIFDVLFPTIHAFTPLLEPMRTEITGAGKTFKYGETERHQLDVYYPPSACTGTTKHPLLVFFYGGNFTTGKRTRSAPADLVYGNVGCYFASHGFITIIPDYRLAPETTYPGAAKDVRAVLEWTASAAGDALGPAADREKIFLLGHSAGGVHVMTMLFSEPTVLASGRVKGAFLASAPTYYDLDIVDEPTARGVEAYYGARRVEGSPLTLFRAASEEMIRALPPLALLTCEHDPEYLRINLAETHRMLEERGIKAPLIVAKGHNHVSITFALGTGQGEGWAEDVFPSVNLLLKARMNGRLRHRRRCACGANMLRQFGLRPSPRFGSYPQLQKTDIYDVLFPTIYAFAPLLEPMRTEITGAGKTFKYGEAERHQLDVYYPPSACTDTTKHPLLVFIYGGGFISGKRTRSAPADLVYGNIGRYFASHGFITIIPDYRLAPETTYPGGAEDLRAVLEWTASAAGDALGPAANRENIFLLGHSAGGVHVMTMLFREPTVLASGRVKGAFIASAPMYYDFDAMDEPTARGVEAYYGARTSAPAARSAYLRA</sequence>
<dbReference type="Pfam" id="PF07859">
    <property type="entry name" value="Abhydrolase_3"/>
    <property type="match status" value="1"/>
</dbReference>